<name>A0A0G0D1K2_9BACT</name>
<dbReference type="CDD" id="cd00609">
    <property type="entry name" value="AAT_like"/>
    <property type="match status" value="1"/>
</dbReference>
<organism evidence="8 9">
    <name type="scientific">Candidatus Roizmanbacteria bacterium GW2011_GWA2_35_8</name>
    <dbReference type="NCBI Taxonomy" id="1618479"/>
    <lineage>
        <taxon>Bacteria</taxon>
        <taxon>Candidatus Roizmaniibacteriota</taxon>
    </lineage>
</organism>
<dbReference type="PRINTS" id="PR00753">
    <property type="entry name" value="ACCSYNTHASE"/>
</dbReference>
<evidence type="ECO:0000256" key="5">
    <source>
        <dbReference type="ARBA" id="ARBA00022898"/>
    </source>
</evidence>
<dbReference type="Proteomes" id="UP000034536">
    <property type="component" value="Unassembled WGS sequence"/>
</dbReference>
<keyword evidence="3 6" id="KW-0032">Aminotransferase</keyword>
<comment type="caution">
    <text evidence="8">The sequence shown here is derived from an EMBL/GenBank/DDBJ whole genome shotgun (WGS) entry which is preliminary data.</text>
</comment>
<dbReference type="Pfam" id="PF00155">
    <property type="entry name" value="Aminotran_1_2"/>
    <property type="match status" value="1"/>
</dbReference>
<dbReference type="GO" id="GO:0030170">
    <property type="term" value="F:pyridoxal phosphate binding"/>
    <property type="evidence" value="ECO:0007669"/>
    <property type="project" value="InterPro"/>
</dbReference>
<dbReference type="InterPro" id="IPR015421">
    <property type="entry name" value="PyrdxlP-dep_Trfase_major"/>
</dbReference>
<evidence type="ECO:0000256" key="2">
    <source>
        <dbReference type="ARBA" id="ARBA00007441"/>
    </source>
</evidence>
<dbReference type="InterPro" id="IPR004838">
    <property type="entry name" value="NHTrfase_class1_PyrdxlP-BS"/>
</dbReference>
<protein>
    <recommendedName>
        <fullName evidence="6">Aminotransferase</fullName>
        <ecNumber evidence="6">2.6.1.-</ecNumber>
    </recommendedName>
</protein>
<gene>
    <name evidence="8" type="ORF">UR89_C0004G0032</name>
</gene>
<dbReference type="InterPro" id="IPR050596">
    <property type="entry name" value="AspAT/PAT-like"/>
</dbReference>
<dbReference type="SUPFAM" id="SSF53383">
    <property type="entry name" value="PLP-dependent transferases"/>
    <property type="match status" value="1"/>
</dbReference>
<dbReference type="AlphaFoldDB" id="A0A0G0D1K2"/>
<dbReference type="Gene3D" id="3.90.1150.10">
    <property type="entry name" value="Aspartate Aminotransferase, domain 1"/>
    <property type="match status" value="1"/>
</dbReference>
<dbReference type="GO" id="GO:0008483">
    <property type="term" value="F:transaminase activity"/>
    <property type="evidence" value="ECO:0007669"/>
    <property type="project" value="UniProtKB-KW"/>
</dbReference>
<dbReference type="InterPro" id="IPR015424">
    <property type="entry name" value="PyrdxlP-dep_Trfase"/>
</dbReference>
<accession>A0A0G0D1K2</accession>
<dbReference type="InterPro" id="IPR015422">
    <property type="entry name" value="PyrdxlP-dep_Trfase_small"/>
</dbReference>
<sequence>MKVPASPMRKFVPYATAAKKNGVKILHLNIGDPDIKTPEVMIKALNNWSQNPIRYSQSQGEPVFLEALKFYYHKIGYEFIEKKNIQVTTGGSEAISMTFFAVAEPGDEVIVFEPFYANYNSYAAVNSIKLVPIKTEEKTGFHLPTKSEIEKKISNKTKAIMICNPSNPTGTVYLKQEMDMLAELCEKHNLFFISDEVYREFVYDGMKHISVLDYMKKMPEKIILLDSLSKRYSLCGARLGMLITLNKEINAGVLRIGQGRLSSGLIDQFMASKLTEVKDDYFQQVHKEYQKRRDVLYEGLKKIPGVYLEKPKGAFYTIVKLPVKNSEDFCKWLLTDFRIDDTTVMMAPAAGFYGTPGLGKDEVRIAYILNSDDLRKAIEILERALIEYRD</sequence>
<evidence type="ECO:0000259" key="7">
    <source>
        <dbReference type="Pfam" id="PF00155"/>
    </source>
</evidence>
<keyword evidence="4 6" id="KW-0808">Transferase</keyword>
<evidence type="ECO:0000256" key="1">
    <source>
        <dbReference type="ARBA" id="ARBA00001933"/>
    </source>
</evidence>
<keyword evidence="5" id="KW-0663">Pyridoxal phosphate</keyword>
<evidence type="ECO:0000313" key="9">
    <source>
        <dbReference type="Proteomes" id="UP000034536"/>
    </source>
</evidence>
<dbReference type="PROSITE" id="PS00105">
    <property type="entry name" value="AA_TRANSFER_CLASS_1"/>
    <property type="match status" value="1"/>
</dbReference>
<dbReference type="Gene3D" id="3.40.640.10">
    <property type="entry name" value="Type I PLP-dependent aspartate aminotransferase-like (Major domain)"/>
    <property type="match status" value="1"/>
</dbReference>
<evidence type="ECO:0000313" key="8">
    <source>
        <dbReference type="EMBL" id="KKP87243.1"/>
    </source>
</evidence>
<evidence type="ECO:0000256" key="3">
    <source>
        <dbReference type="ARBA" id="ARBA00022576"/>
    </source>
</evidence>
<dbReference type="PATRIC" id="fig|1618479.3.peg.80"/>
<feature type="domain" description="Aminotransferase class I/classII large" evidence="7">
    <location>
        <begin position="24"/>
        <end position="379"/>
    </location>
</feature>
<dbReference type="PANTHER" id="PTHR46383:SF2">
    <property type="entry name" value="AMINOTRANSFERASE"/>
    <property type="match status" value="1"/>
</dbReference>
<comment type="cofactor">
    <cofactor evidence="1 6">
        <name>pyridoxal 5'-phosphate</name>
        <dbReference type="ChEBI" id="CHEBI:597326"/>
    </cofactor>
</comment>
<dbReference type="EC" id="2.6.1.-" evidence="6"/>
<dbReference type="PANTHER" id="PTHR46383">
    <property type="entry name" value="ASPARTATE AMINOTRANSFERASE"/>
    <property type="match status" value="1"/>
</dbReference>
<reference evidence="8 9" key="1">
    <citation type="journal article" date="2015" name="Nature">
        <title>rRNA introns, odd ribosomes, and small enigmatic genomes across a large radiation of phyla.</title>
        <authorList>
            <person name="Brown C.T."/>
            <person name="Hug L.A."/>
            <person name="Thomas B.C."/>
            <person name="Sharon I."/>
            <person name="Castelle C.J."/>
            <person name="Singh A."/>
            <person name="Wilkins M.J."/>
            <person name="Williams K.H."/>
            <person name="Banfield J.F."/>
        </authorList>
    </citation>
    <scope>NUCLEOTIDE SEQUENCE [LARGE SCALE GENOMIC DNA]</scope>
</reference>
<proteinExistence type="inferred from homology"/>
<comment type="similarity">
    <text evidence="2 6">Belongs to the class-I pyridoxal-phosphate-dependent aminotransferase family.</text>
</comment>
<evidence type="ECO:0000256" key="6">
    <source>
        <dbReference type="RuleBase" id="RU000481"/>
    </source>
</evidence>
<evidence type="ECO:0000256" key="4">
    <source>
        <dbReference type="ARBA" id="ARBA00022679"/>
    </source>
</evidence>
<dbReference type="EMBL" id="LBQX01000004">
    <property type="protein sequence ID" value="KKP87243.1"/>
    <property type="molecule type" value="Genomic_DNA"/>
</dbReference>
<dbReference type="NCBIfam" id="NF005744">
    <property type="entry name" value="PRK07568.1"/>
    <property type="match status" value="1"/>
</dbReference>
<dbReference type="GO" id="GO:0006520">
    <property type="term" value="P:amino acid metabolic process"/>
    <property type="evidence" value="ECO:0007669"/>
    <property type="project" value="InterPro"/>
</dbReference>
<dbReference type="InterPro" id="IPR004839">
    <property type="entry name" value="Aminotransferase_I/II_large"/>
</dbReference>